<keyword evidence="2" id="KW-1185">Reference proteome</keyword>
<evidence type="ECO:0008006" key="3">
    <source>
        <dbReference type="Google" id="ProtNLM"/>
    </source>
</evidence>
<reference evidence="1 2" key="1">
    <citation type="journal article" date="2019" name="Int. J. Syst. Evol. Microbiol.">
        <title>The Global Catalogue of Microorganisms (GCM) 10K type strain sequencing project: providing services to taxonomists for standard genome sequencing and annotation.</title>
        <authorList>
            <consortium name="The Broad Institute Genomics Platform"/>
            <consortium name="The Broad Institute Genome Sequencing Center for Infectious Disease"/>
            <person name="Wu L."/>
            <person name="Ma J."/>
        </authorList>
    </citation>
    <scope>NUCLEOTIDE SEQUENCE [LARGE SCALE GENOMIC DNA]</scope>
    <source>
        <strain evidence="1 2">JCM 6486</strain>
    </source>
</reference>
<proteinExistence type="predicted"/>
<protein>
    <recommendedName>
        <fullName evidence="3">DUF5666 domain-containing protein</fullName>
    </recommendedName>
</protein>
<name>A0ABN1M5K3_9FIRM</name>
<accession>A0ABN1M5K3</accession>
<dbReference type="Proteomes" id="UP001400965">
    <property type="component" value="Unassembled WGS sequence"/>
</dbReference>
<comment type="caution">
    <text evidence="1">The sequence shown here is derived from an EMBL/GenBank/DDBJ whole genome shotgun (WGS) entry which is preliminary data.</text>
</comment>
<dbReference type="EMBL" id="BAAACP010000010">
    <property type="protein sequence ID" value="GAA0864592.1"/>
    <property type="molecule type" value="Genomic_DNA"/>
</dbReference>
<dbReference type="InterPro" id="IPR021598">
    <property type="entry name" value="DUF3221"/>
</dbReference>
<organism evidence="1 2">
    <name type="scientific">Paraclostridium tenue</name>
    <dbReference type="NCBI Taxonomy" id="1737"/>
    <lineage>
        <taxon>Bacteria</taxon>
        <taxon>Bacillati</taxon>
        <taxon>Bacillota</taxon>
        <taxon>Clostridia</taxon>
        <taxon>Peptostreptococcales</taxon>
        <taxon>Peptostreptococcaceae</taxon>
        <taxon>Paraclostridium</taxon>
    </lineage>
</organism>
<evidence type="ECO:0000313" key="1">
    <source>
        <dbReference type="EMBL" id="GAA0864592.1"/>
    </source>
</evidence>
<evidence type="ECO:0000313" key="2">
    <source>
        <dbReference type="Proteomes" id="UP001400965"/>
    </source>
</evidence>
<dbReference type="Pfam" id="PF11518">
    <property type="entry name" value="DUF3221"/>
    <property type="match status" value="1"/>
</dbReference>
<dbReference type="RefSeq" id="WP_346045259.1">
    <property type="nucleotide sequence ID" value="NZ_BAAACP010000010.1"/>
</dbReference>
<sequence>MKKQIIALLTVGLISVSGILVFANNKSSIAKNDVNSNGEHEDISGVNGDVDVNDIAIRGIIKGIGIDKEVTSVRVEGNLEKDTSYDIADVLVGKDTIIKKGNSSSNLKVSDLKIGQKIEVVFQGPEGRSYPVTANAYSINIIDEKN</sequence>
<gene>
    <name evidence="1" type="ORF">GCM10008917_18690</name>
</gene>